<keyword evidence="2" id="KW-1185">Reference proteome</keyword>
<gene>
    <name evidence="1" type="ORF">CDA63_18825</name>
</gene>
<dbReference type="Proteomes" id="UP000197277">
    <property type="component" value="Unassembled WGS sequence"/>
</dbReference>
<evidence type="ECO:0000313" key="1">
    <source>
        <dbReference type="EMBL" id="OWP61548.1"/>
    </source>
</evidence>
<dbReference type="InterPro" id="IPR011989">
    <property type="entry name" value="ARM-like"/>
</dbReference>
<dbReference type="SUPFAM" id="SSF48371">
    <property type="entry name" value="ARM repeat"/>
    <property type="match status" value="1"/>
</dbReference>
<evidence type="ECO:0000313" key="2">
    <source>
        <dbReference type="Proteomes" id="UP000197277"/>
    </source>
</evidence>
<reference evidence="1 2" key="1">
    <citation type="submission" date="2017-06" db="EMBL/GenBank/DDBJ databases">
        <title>Hymenobacter amundsenii sp. nov. isolated from regoliths in Antarctica.</title>
        <authorList>
            <person name="Sedlacek I."/>
            <person name="Kralova S."/>
            <person name="Pantucek R."/>
            <person name="Svec P."/>
            <person name="Holochova P."/>
            <person name="Stankova E."/>
            <person name="Vrbovska V."/>
            <person name="Busse H.-J."/>
        </authorList>
    </citation>
    <scope>NUCLEOTIDE SEQUENCE [LARGE SCALE GENOMIC DNA]</scope>
    <source>
        <strain evidence="1 2">CCM 8682</strain>
    </source>
</reference>
<organism evidence="1 2">
    <name type="scientific">Hymenobacter amundsenii</name>
    <dbReference type="NCBI Taxonomy" id="2006685"/>
    <lineage>
        <taxon>Bacteria</taxon>
        <taxon>Pseudomonadati</taxon>
        <taxon>Bacteroidota</taxon>
        <taxon>Cytophagia</taxon>
        <taxon>Cytophagales</taxon>
        <taxon>Hymenobacteraceae</taxon>
        <taxon>Hymenobacter</taxon>
    </lineage>
</organism>
<name>A0A246FG92_9BACT</name>
<sequence>MKQPALVGSAAFFIAMPNSSSGLESLRNQALGPDAEAAYEAFESLTAIGTEEVAQFYLALLETAERGWRNRAAMGLAYLGDERAVAPLLQAIQRPETRGCNGTMVYALTQFDCRHLLKELFQMVFQQGYEAQLMALMAIEEQDFEYSIEDVAFIQQQWAVAQLAPSTSLRELGLENIGELVEEL</sequence>
<dbReference type="InterPro" id="IPR016024">
    <property type="entry name" value="ARM-type_fold"/>
</dbReference>
<evidence type="ECO:0008006" key="3">
    <source>
        <dbReference type="Google" id="ProtNLM"/>
    </source>
</evidence>
<dbReference type="EMBL" id="NIRR01000056">
    <property type="protein sequence ID" value="OWP61548.1"/>
    <property type="molecule type" value="Genomic_DNA"/>
</dbReference>
<dbReference type="AlphaFoldDB" id="A0A246FG92"/>
<dbReference type="Pfam" id="PF13646">
    <property type="entry name" value="HEAT_2"/>
    <property type="match status" value="1"/>
</dbReference>
<proteinExistence type="predicted"/>
<accession>A0A246FG92</accession>
<comment type="caution">
    <text evidence="1">The sequence shown here is derived from an EMBL/GenBank/DDBJ whole genome shotgun (WGS) entry which is preliminary data.</text>
</comment>
<dbReference type="Gene3D" id="1.25.10.10">
    <property type="entry name" value="Leucine-rich Repeat Variant"/>
    <property type="match status" value="1"/>
</dbReference>
<protein>
    <recommendedName>
        <fullName evidence="3">HEAT repeat domain-containing protein</fullName>
    </recommendedName>
</protein>